<keyword evidence="2" id="KW-1185">Reference proteome</keyword>
<dbReference type="AlphaFoldDB" id="A0A9P4WJY3"/>
<gene>
    <name evidence="1" type="ORF">E8E12_005106</name>
</gene>
<reference evidence="1" key="1">
    <citation type="submission" date="2019-04" db="EMBL/GenBank/DDBJ databases">
        <title>Sequencing of skin fungus with MAO and IRED activity.</title>
        <authorList>
            <person name="Marsaioli A.J."/>
            <person name="Bonatto J.M.C."/>
            <person name="Reis Junior O."/>
        </authorList>
    </citation>
    <scope>NUCLEOTIDE SEQUENCE</scope>
    <source>
        <strain evidence="1">28M1</strain>
    </source>
</reference>
<dbReference type="EMBL" id="SWKV01000069">
    <property type="protein sequence ID" value="KAF3034324.1"/>
    <property type="molecule type" value="Genomic_DNA"/>
</dbReference>
<dbReference type="PANTHER" id="PTHR33112">
    <property type="entry name" value="DOMAIN PROTEIN, PUTATIVE-RELATED"/>
    <property type="match status" value="1"/>
</dbReference>
<organism evidence="1 2">
    <name type="scientific">Didymella heteroderae</name>
    <dbReference type="NCBI Taxonomy" id="1769908"/>
    <lineage>
        <taxon>Eukaryota</taxon>
        <taxon>Fungi</taxon>
        <taxon>Dikarya</taxon>
        <taxon>Ascomycota</taxon>
        <taxon>Pezizomycotina</taxon>
        <taxon>Dothideomycetes</taxon>
        <taxon>Pleosporomycetidae</taxon>
        <taxon>Pleosporales</taxon>
        <taxon>Pleosporineae</taxon>
        <taxon>Didymellaceae</taxon>
        <taxon>Didymella</taxon>
    </lineage>
</organism>
<evidence type="ECO:0000313" key="1">
    <source>
        <dbReference type="EMBL" id="KAF3034324.1"/>
    </source>
</evidence>
<comment type="caution">
    <text evidence="1">The sequence shown here is derived from an EMBL/GenBank/DDBJ whole genome shotgun (WGS) entry which is preliminary data.</text>
</comment>
<proteinExistence type="predicted"/>
<dbReference type="Proteomes" id="UP000758155">
    <property type="component" value="Unassembled WGS sequence"/>
</dbReference>
<dbReference type="OrthoDB" id="3793305at2759"/>
<evidence type="ECO:0000313" key="2">
    <source>
        <dbReference type="Proteomes" id="UP000758155"/>
    </source>
</evidence>
<dbReference type="PANTHER" id="PTHR33112:SF12">
    <property type="entry name" value="HETEROKARYON INCOMPATIBILITY DOMAIN-CONTAINING PROTEIN"/>
    <property type="match status" value="1"/>
</dbReference>
<accession>A0A9P4WJY3</accession>
<protein>
    <submittedName>
        <fullName evidence="1">Uncharacterized protein</fullName>
    </submittedName>
</protein>
<sequence length="293" mass="33636">MRILQFTESQVDLSCLMGSVWEGTDPGTGYKGEWPQHSSQSLVRMITRPELPPHEENQITRADLEGTMKLYGGILRVYTGRLMTNERDSLNAFLGLLTGFKRRLFPLGFWHGLALQSHPATLGWIDDRVKHPRRRLDFPSWSWAGWEGPALIASDILDTYDDSASRIIEIDLGVEIKWLNGNELTVEGWVVNLDIRTDPLSELFVAGQSHSIATVKEGRWEMHDTLKSGRYECLVVQCHERNPTRDPRRPKAFVIVLDWIGEVAQRRTFVMLTFFAGFDFMLTKLHKRTVRLV</sequence>
<name>A0A9P4WJY3_9PLEO</name>